<keyword evidence="2" id="KW-1185">Reference proteome</keyword>
<feature type="non-terminal residue" evidence="1">
    <location>
        <position position="1"/>
    </location>
</feature>
<sequence>LLLVAAPSLVMIGMGWKLFTLDDKAVALAYSATAYICFIALELGELINSLSFLLTGAGRLETLYAGQMYTPITVHDCFYKKYWPHSLILGTQIPTLFLILTSAERIVAVCCPAQFNRVFTMKKKAFMIVFCSLQALKFRDSGKQALRRDTKTNILIAFTGKFKDEFPVI</sequence>
<reference evidence="2" key="1">
    <citation type="submission" date="2022-10" db="EMBL/GenBank/DDBJ databases">
        <title>Genome assembly of Pristionchus species.</title>
        <authorList>
            <person name="Yoshida K."/>
            <person name="Sommer R.J."/>
        </authorList>
    </citation>
    <scope>NUCLEOTIDE SEQUENCE [LARGE SCALE GENOMIC DNA]</scope>
    <source>
        <strain evidence="2">RS5460</strain>
    </source>
</reference>
<evidence type="ECO:0000313" key="2">
    <source>
        <dbReference type="Proteomes" id="UP001328107"/>
    </source>
</evidence>
<proteinExistence type="predicted"/>
<dbReference type="EMBL" id="BTRK01000003">
    <property type="protein sequence ID" value="GMR41108.1"/>
    <property type="molecule type" value="Genomic_DNA"/>
</dbReference>
<protein>
    <submittedName>
        <fullName evidence="1">Uncharacterized protein</fullName>
    </submittedName>
</protein>
<dbReference type="AlphaFoldDB" id="A0AAN4ZH31"/>
<gene>
    <name evidence="1" type="ORF">PMAYCL1PPCAC_11303</name>
</gene>
<feature type="non-terminal residue" evidence="1">
    <location>
        <position position="169"/>
    </location>
</feature>
<comment type="caution">
    <text evidence="1">The sequence shown here is derived from an EMBL/GenBank/DDBJ whole genome shotgun (WGS) entry which is preliminary data.</text>
</comment>
<accession>A0AAN4ZH31</accession>
<evidence type="ECO:0000313" key="1">
    <source>
        <dbReference type="EMBL" id="GMR41108.1"/>
    </source>
</evidence>
<dbReference type="Proteomes" id="UP001328107">
    <property type="component" value="Unassembled WGS sequence"/>
</dbReference>
<name>A0AAN4ZH31_9BILA</name>
<organism evidence="1 2">
    <name type="scientific">Pristionchus mayeri</name>
    <dbReference type="NCBI Taxonomy" id="1317129"/>
    <lineage>
        <taxon>Eukaryota</taxon>
        <taxon>Metazoa</taxon>
        <taxon>Ecdysozoa</taxon>
        <taxon>Nematoda</taxon>
        <taxon>Chromadorea</taxon>
        <taxon>Rhabditida</taxon>
        <taxon>Rhabditina</taxon>
        <taxon>Diplogasteromorpha</taxon>
        <taxon>Diplogasteroidea</taxon>
        <taxon>Neodiplogasteridae</taxon>
        <taxon>Pristionchus</taxon>
    </lineage>
</organism>